<protein>
    <submittedName>
        <fullName evidence="1">Uncharacterized protein</fullName>
    </submittedName>
</protein>
<accession>A0A5J4VNZ7</accession>
<evidence type="ECO:0000313" key="2">
    <source>
        <dbReference type="Proteomes" id="UP000324800"/>
    </source>
</evidence>
<dbReference type="AlphaFoldDB" id="A0A5J4VNZ7"/>
<organism evidence="1 2">
    <name type="scientific">Streblomastix strix</name>
    <dbReference type="NCBI Taxonomy" id="222440"/>
    <lineage>
        <taxon>Eukaryota</taxon>
        <taxon>Metamonada</taxon>
        <taxon>Preaxostyla</taxon>
        <taxon>Oxymonadida</taxon>
        <taxon>Streblomastigidae</taxon>
        <taxon>Streblomastix</taxon>
    </lineage>
</organism>
<dbReference type="Proteomes" id="UP000324800">
    <property type="component" value="Unassembled WGS sequence"/>
</dbReference>
<gene>
    <name evidence="1" type="ORF">EZS28_020123</name>
</gene>
<reference evidence="1 2" key="1">
    <citation type="submission" date="2019-03" db="EMBL/GenBank/DDBJ databases">
        <title>Single cell metagenomics reveals metabolic interactions within the superorganism composed of flagellate Streblomastix strix and complex community of Bacteroidetes bacteria on its surface.</title>
        <authorList>
            <person name="Treitli S.C."/>
            <person name="Kolisko M."/>
            <person name="Husnik F."/>
            <person name="Keeling P."/>
            <person name="Hampl V."/>
        </authorList>
    </citation>
    <scope>NUCLEOTIDE SEQUENCE [LARGE SCALE GENOMIC DNA]</scope>
    <source>
        <strain evidence="1">ST1C</strain>
    </source>
</reference>
<name>A0A5J4VNZ7_9EUKA</name>
<sequence>MVGWISRKQFFKSTRKYINPTAISGFDDGLRIARTIENIGSASIELGCSRTSNGGAIQGQWVIYTPSINASQAPQRFIIAVASQAAEDVTRGLQISADGNTLTFNGRVL</sequence>
<proteinExistence type="predicted"/>
<comment type="caution">
    <text evidence="1">The sequence shown here is derived from an EMBL/GenBank/DDBJ whole genome shotgun (WGS) entry which is preliminary data.</text>
</comment>
<dbReference type="EMBL" id="SNRW01005803">
    <property type="protein sequence ID" value="KAA6384348.1"/>
    <property type="molecule type" value="Genomic_DNA"/>
</dbReference>
<evidence type="ECO:0000313" key="1">
    <source>
        <dbReference type="EMBL" id="KAA6384348.1"/>
    </source>
</evidence>